<evidence type="ECO:0000256" key="3">
    <source>
        <dbReference type="ARBA" id="ARBA00022741"/>
    </source>
</evidence>
<feature type="region of interest" description="Disordered" evidence="10">
    <location>
        <begin position="115"/>
        <end position="173"/>
    </location>
</feature>
<feature type="transmembrane region" description="Helical" evidence="11">
    <location>
        <begin position="2909"/>
        <end position="2930"/>
    </location>
</feature>
<dbReference type="Gene3D" id="2.60.40.10">
    <property type="entry name" value="Immunoglobulins"/>
    <property type="match status" value="1"/>
</dbReference>
<dbReference type="InterPro" id="IPR027417">
    <property type="entry name" value="P-loop_NTPase"/>
</dbReference>
<dbReference type="GO" id="GO:0006886">
    <property type="term" value="P:intracellular protein transport"/>
    <property type="evidence" value="ECO:0007669"/>
    <property type="project" value="InterPro"/>
</dbReference>
<dbReference type="GO" id="GO:0005524">
    <property type="term" value="F:ATP binding"/>
    <property type="evidence" value="ECO:0007669"/>
    <property type="project" value="UniProtKB-KW"/>
</dbReference>
<keyword evidence="16" id="KW-1185">Reference proteome</keyword>
<evidence type="ECO:0000256" key="8">
    <source>
        <dbReference type="ARBA" id="ARBA00023136"/>
    </source>
</evidence>
<keyword evidence="7" id="KW-0811">Translocation</keyword>
<dbReference type="InterPro" id="IPR011115">
    <property type="entry name" value="SecA_DEAD"/>
</dbReference>
<keyword evidence="11" id="KW-0812">Transmembrane</keyword>
<dbReference type="Pfam" id="PF07517">
    <property type="entry name" value="SecA_DEAD"/>
    <property type="match status" value="1"/>
</dbReference>
<dbReference type="InterPro" id="IPR000185">
    <property type="entry name" value="SecA"/>
</dbReference>
<sequence>MTQKEQLLIIDPPVKLVFKGRSTQTITSHLRLTNPTNRSICFKIKTTAVSHYNVTPPFGTLRPGETCIVAIKQLPTEETIKKAKFLIESVYAPQSGNYTLSKVFEDNASKVMSSKVEALEEAPDEDDSSRENISEELPSWKSSKRDSQRANAKRKSAQNGTPNANGSSTPTEDAISFKKSRVEFDEDTTELFIRNNIYRSLAFFKPFSTEHLSLAEMKASLSKATSRELSESDAVIVGRLYMKVLLECWIKDVAKTIQICIDENNFDVLNMIRSVNDFEDISQPFTQAILKELRKNEKLITEKERRDAIQAFKNRCLQVALDGNEALAEDVRFLKLLPLFLDDYDKPEEVLKDVVVLEKDKQRHEFTKLINGMVRRVLDGTKFMTLLRNIKNLPNDNRNEQLKAIKSAVEPLIARGKQMMIIKDFEDILTPYTNPPQIKQKTVDGKKVIEIVGNVYFLSDVLPEVEEILKEKKIEEVHFVSHRILKIDADLQQSTWHGINIAVVAKKVKITGSVTWDVSGKDATEKKLSKAGTHSNGNGINGKDGVAGESGGNVTLSVEQIENAKKFKIVSNGGSGSDGQDGGDGVDGKNGTGITRSDLEKEFPPTAAFDWHSRMACVRTVVLAIKNKVKSVKVAWWEHGTREQNALDNIHNYFVKYDESVSFVHAPSVYLHVILHDNSEIIFAHESGGHIKWTNCQSYFVHHGAQSTMGGHGGERGKGGDGGYPGTISLRNDDVETMAQPGRAGADGKGGLQGKYGENGWDIGWLDYKYSWSLFTSNWPKYRGSSDDGYKAKLKLTYYEENTTERIYCPYNQSNMELNSFRLEEPIQRSKEERQNKETSREKDHNAKATRKNPININKIQSTYARQQNAIEEVLKSIRKNCVKKESEVMEQIALQQKADQLHLLSKISRQAVYQRKNKTSIRKPFSYKKRKQNAQTNANARRFNDEEEFLIEKFRILQAIASDYHVPPPKENERSDLLEPKKVAPFLIEVEDGKFEKDFADLNALFKSTDANILSKYEKENRKAYNTAMTKTLEQYAREIGGDHGADASKDGKLLYQQFFATFKERKNVSIRFEFFSHFYSTCVLVFATNDNNGTLIEEYNSGCITNLPVLLVDDALRPLTLDNPYLALTIERQNIDSTLGAILTDIDLLTTKEELRQYHQQKKYLRSGGKGRKERKQFDEQSVISEIAKHFPDEEIKTKKRLELIGIYFTGTDTILRTLHSRFKVEECHIAFDELTFLINSVLDSVINDHQELNIYEWIIAAHAQEKWIDELVLLQLENNVRASLSKADDYRKQLNKIEAKGIGMLLVQKLEERAPTSNHEKRRRAPKTIAEIESILRLTQSSTTIQNLEAISLNDWHYVLKESFWMGQLRALTTWDDDEQLTTACYYLLTVENASGEQLVKELLNVLKGKKAAAVEIIKVLYNFYVEEWLLSAELIKKFSKENISQWFNEEGSKEGSGWGWGTSLVEWGTAMFQGDKGMKERKVKELMEIIKTNGKTSKNICESLDSLEQMVYKSEKTFSSQSKLSPSDTKRLISAFTSQDIKTWAINFREQRSLTTEPQKTVDNHLDEILAVIDRAIELTRGFRLRDTQKLAVLLFHKTKQNILEQVSTGEGKSLIVATLAIIKVLSDEKVDIITSSTVLARRDAEENKDIYGLFDISVAHNCSEDFQRRSEAYTNHSVVYGEISSFQRDYLLDRFYSKNIIGSRNFENVIVDEVDSMLLDKGNNVLYLSHEIAGFDKLEAIYLFIWQIVNQPVANEAQFQYTFNTKIIKERVLDNMLKRIKVEDLRQIDETAATNIWNTLIEKKVISEEGWLLKDQVSDDVVEGLSLNEKQKKQMFFLLDETARRQPSILVPNFLKHFVVEHLESWIESAKTALYLKEGADYVIDVDRTGTNSDINPNVTILDLDTGTDQSSSQWENALHQFLQLKHGCKISLQSLKAVFISNVRYFKEYKNLYGLTGTLGSQSESDLLKNIYKVDFVTVPTARKKQFTEEKPKLCVTKNEWMKCIVDEARRFTKEKQRSVLIICETIKAVEELHAYFEEQKISNVYAYKREHEEFGIAKNDLEGGAIIIATNLAGRGTDIKISGALRKAGGLHVCLTYLPTNKRVEEQAFGRAARSGDRGSGALIIFKWNDTAYSGLKVVNLRIERDRKEVQRVSEILSYYEEKIKAEEDCFWTFKGIYMELKNRLDARAYCDPSVIDRTKALLTNNDCKKIDHVITALNVIRLQSCLDRWAFWLDKEQKVLNDDTSEKNKQISAKSLKKFVEDLTALNDENWYQGYPYHAVKYARHLAAHSKDKGDKKRAIEIFDDVIKEEPVFSEAAHYYKAFALLKAYNWEKATERKEAQKFFKFELREAQKLFETQSKEALKSSAVVNKLRENFINNGIIQINAYETQKKKTREMFAHFVQSINDILGPSIMAESLQSLAIDDEMASDAYKTLEKVENVIRRARVKKNISSKNLKKISNEYGIDIGTLQNVVNTYQGRFIDEQPFLRNITKSIVLPNKSEFWREALKAGILSNETKFLLLDEEKLEEAFPSIQDDDLPKPVDRAEFLEALENELTTVYLNVEQLQQLSNTTRIYHKKAFRTKASPHLYKTLKKNGIIKNTKKADIDITKIKTKHFENFDSITTKDFLNENIDEKEAHEILRALVKGRILEADAKNPQIYRLIGQIIDVRLPECPIYENATKCVLMLRFSYRRALMRLERQICENSTHLKVPLIYKPHQNLFWDLVDNRVIKAANVNKNSKDIEETIKRIYDEHIAIDKIKGLLSDAMPQVKTAKIEKIIEQLFVKGSLVRAFTKQHAVIASEKINVDLQDCDVLNETIRGLLKCQLRLRRKESHQSLAATIERLKGTLKTVEVPDGSLESIVDVLNQNAFGLIDEINVLTLNGIDYLIRLEEKKRTTAMLWNTGIVAALGLLQIIAGFIITMCSLGAMTHVGAGLVAEGIGDLMFAAGAMRSGYFSWKAYAEHKIWSVAFTIATAGIGALLSRGAQVSRYGRKIIEAGVEEGAKDLTKLTGWALKKEVGWTRLLKHFGRDVGLNTLKGVAFGFAANEVERFVENHLRSLCEGISSTLLAEIDQKVTEHGIASTLKTVYYKIGSQKGRQLIQKLTREALNNKNFIEEHAAFFFRVGNSVVQGLSIALEKNRQDNVSANSLAKWTKRVAKVVVWSQRVANVKEIAMLTDNFLDNLDKAIKEELKITSKARGTVQKDSVAYETFRDELVDEWRQTLKQRSGQLIAQKIVAPILHHGARELLSFVGRQIKYAYSDFKTELQFDEFERLQKEQHERLNEAKNSGDTSATEQITKEYHQKLYKLLRKVRCPKIFAAIIREGGPMDMVCAKAFAITLTKYLQETGNPNAGVILEIKGENAISQRIICGNVDGATVIPLEVKDGHFTLAGEANISNTPSTGYDCFFEALAKKHPDIFSDITKDGFRGLIADCIETDKSLQETIEKGFHDFAISKGMYGGNRERSRSRGGGSPRPLNPLNSAAEAESKCVHARYPYNGAVDKDNRVVLNGRKLTNDEKSEQLATACKNALELSNRALDELYEKLGIRVEVRKAQQPLSADKFQATAFAKLNTEKFGSNNCQLFPVDMAVEHEVRFKAGNKEVVYKFRVEINIDNPGRNQGAGPLGPHVGYTATILKPPTGLNGTAVCGHVLINENPYLPGRDKTNISKHEVDNMAKSGYEVPYNAQSVFKKQNIF</sequence>
<keyword evidence="4" id="KW-0067">ATP-binding</keyword>
<dbReference type="InterPro" id="IPR014018">
    <property type="entry name" value="SecA_motor_DEAD"/>
</dbReference>
<evidence type="ECO:0000259" key="14">
    <source>
        <dbReference type="PROSITE" id="PS51194"/>
    </source>
</evidence>
<keyword evidence="9" id="KW-0175">Coiled coil</keyword>
<feature type="compositionally biased region" description="Acidic residues" evidence="10">
    <location>
        <begin position="119"/>
        <end position="128"/>
    </location>
</feature>
<evidence type="ECO:0000259" key="13">
    <source>
        <dbReference type="PROSITE" id="PS51192"/>
    </source>
</evidence>
<feature type="region of interest" description="Disordered" evidence="10">
    <location>
        <begin position="3470"/>
        <end position="3493"/>
    </location>
</feature>
<keyword evidence="3" id="KW-0547">Nucleotide-binding</keyword>
<evidence type="ECO:0000256" key="5">
    <source>
        <dbReference type="ARBA" id="ARBA00022927"/>
    </source>
</evidence>
<evidence type="ECO:0000259" key="12">
    <source>
        <dbReference type="PROSITE" id="PS50202"/>
    </source>
</evidence>
<dbReference type="Gene3D" id="3.90.1440.10">
    <property type="entry name" value="SecA, preprotein cross-linking domain"/>
    <property type="match status" value="1"/>
</dbReference>
<dbReference type="InterPro" id="IPR014001">
    <property type="entry name" value="Helicase_ATP-bd"/>
</dbReference>
<dbReference type="InterPro" id="IPR001650">
    <property type="entry name" value="Helicase_C-like"/>
</dbReference>
<evidence type="ECO:0000256" key="11">
    <source>
        <dbReference type="SAM" id="Phobius"/>
    </source>
</evidence>
<evidence type="ECO:0000256" key="4">
    <source>
        <dbReference type="ARBA" id="ARBA00022840"/>
    </source>
</evidence>
<feature type="coiled-coil region" evidence="9">
    <location>
        <begin position="1276"/>
        <end position="1303"/>
    </location>
</feature>
<keyword evidence="5" id="KW-0653">Protein transport</keyword>
<dbReference type="PROSITE" id="PS51196">
    <property type="entry name" value="SECA_MOTOR_DEAD"/>
    <property type="match status" value="1"/>
</dbReference>
<feature type="compositionally biased region" description="Basic and acidic residues" evidence="10">
    <location>
        <begin position="822"/>
        <end position="847"/>
    </location>
</feature>
<dbReference type="PROSITE" id="PS51194">
    <property type="entry name" value="HELICASE_CTER"/>
    <property type="match status" value="1"/>
</dbReference>
<evidence type="ECO:0000313" key="17">
    <source>
        <dbReference type="WBParaSite" id="PSAMB.scaffold305size57849.g4554.t1"/>
    </source>
</evidence>
<feature type="domain" description="SecA family profile" evidence="15">
    <location>
        <begin position="1493"/>
        <end position="2161"/>
    </location>
</feature>
<evidence type="ECO:0000259" key="15">
    <source>
        <dbReference type="PROSITE" id="PS51196"/>
    </source>
</evidence>
<feature type="domain" description="Helicase C-terminal" evidence="14">
    <location>
        <begin position="2011"/>
        <end position="2172"/>
    </location>
</feature>
<evidence type="ECO:0000256" key="9">
    <source>
        <dbReference type="SAM" id="Coils"/>
    </source>
</evidence>
<keyword evidence="1" id="KW-0813">Transport</keyword>
<feature type="domain" description="MSP" evidence="12">
    <location>
        <begin position="7"/>
        <end position="122"/>
    </location>
</feature>
<dbReference type="InterPro" id="IPR013783">
    <property type="entry name" value="Ig-like_fold"/>
</dbReference>
<dbReference type="SMART" id="SM00957">
    <property type="entry name" value="SecA_DEAD"/>
    <property type="match status" value="1"/>
</dbReference>
<organism evidence="16 17">
    <name type="scientific">Plectus sambesii</name>
    <dbReference type="NCBI Taxonomy" id="2011161"/>
    <lineage>
        <taxon>Eukaryota</taxon>
        <taxon>Metazoa</taxon>
        <taxon>Ecdysozoa</taxon>
        <taxon>Nematoda</taxon>
        <taxon>Chromadorea</taxon>
        <taxon>Plectida</taxon>
        <taxon>Plectina</taxon>
        <taxon>Plectoidea</taxon>
        <taxon>Plectidae</taxon>
        <taxon>Plectus</taxon>
    </lineage>
</organism>
<keyword evidence="6" id="KW-1278">Translocase</keyword>
<evidence type="ECO:0000256" key="7">
    <source>
        <dbReference type="ARBA" id="ARBA00023010"/>
    </source>
</evidence>
<dbReference type="SUPFAM" id="SSF52540">
    <property type="entry name" value="P-loop containing nucleoside triphosphate hydrolases"/>
    <property type="match status" value="2"/>
</dbReference>
<dbReference type="Pfam" id="PF21090">
    <property type="entry name" value="P-loop_SecA"/>
    <property type="match status" value="1"/>
</dbReference>
<protein>
    <submittedName>
        <fullName evidence="17">Chloroplast protein-transporting ATPase</fullName>
    </submittedName>
</protein>
<feature type="region of interest" description="Disordered" evidence="10">
    <location>
        <begin position="821"/>
        <end position="854"/>
    </location>
</feature>
<dbReference type="InterPro" id="IPR011990">
    <property type="entry name" value="TPR-like_helical_dom_sf"/>
</dbReference>
<reference evidence="17" key="1">
    <citation type="submission" date="2022-11" db="UniProtKB">
        <authorList>
            <consortium name="WormBaseParasite"/>
        </authorList>
    </citation>
    <scope>IDENTIFICATION</scope>
</reference>
<feature type="transmembrane region" description="Helical" evidence="11">
    <location>
        <begin position="2975"/>
        <end position="2995"/>
    </location>
</feature>
<dbReference type="Gene3D" id="3.40.50.300">
    <property type="entry name" value="P-loop containing nucleotide triphosphate hydrolases"/>
    <property type="match status" value="2"/>
</dbReference>
<dbReference type="WBParaSite" id="PSAMB.scaffold305size57849.g4554.t1">
    <property type="protein sequence ID" value="PSAMB.scaffold305size57849.g4554.t1"/>
    <property type="gene ID" value="PSAMB.scaffold305size57849.g4554"/>
</dbReference>
<dbReference type="GO" id="GO:0017038">
    <property type="term" value="P:protein import"/>
    <property type="evidence" value="ECO:0007669"/>
    <property type="project" value="InterPro"/>
</dbReference>
<feature type="region of interest" description="Disordered" evidence="10">
    <location>
        <begin position="569"/>
        <end position="599"/>
    </location>
</feature>
<feature type="compositionally biased region" description="Gly residues" evidence="10">
    <location>
        <begin position="573"/>
        <end position="591"/>
    </location>
</feature>
<keyword evidence="8 11" id="KW-0472">Membrane</keyword>
<evidence type="ECO:0000256" key="10">
    <source>
        <dbReference type="SAM" id="MobiDB-lite"/>
    </source>
</evidence>
<dbReference type="PROSITE" id="PS50202">
    <property type="entry name" value="MSP"/>
    <property type="match status" value="1"/>
</dbReference>
<dbReference type="PROSITE" id="PS51192">
    <property type="entry name" value="HELICASE_ATP_BIND_1"/>
    <property type="match status" value="1"/>
</dbReference>
<accession>A0A914W232</accession>
<feature type="domain" description="Helicase ATP-binding" evidence="13">
    <location>
        <begin position="1598"/>
        <end position="1755"/>
    </location>
</feature>
<dbReference type="SUPFAM" id="SSF48452">
    <property type="entry name" value="TPR-like"/>
    <property type="match status" value="1"/>
</dbReference>
<dbReference type="Proteomes" id="UP000887566">
    <property type="component" value="Unplaced"/>
</dbReference>
<dbReference type="SUPFAM" id="SSF49354">
    <property type="entry name" value="PapD-like"/>
    <property type="match status" value="1"/>
</dbReference>
<dbReference type="InterPro" id="IPR044722">
    <property type="entry name" value="SecA_SF2_C"/>
</dbReference>
<evidence type="ECO:0000313" key="16">
    <source>
        <dbReference type="Proteomes" id="UP000887566"/>
    </source>
</evidence>
<dbReference type="PANTHER" id="PTHR30612">
    <property type="entry name" value="SECA INNER MEMBRANE COMPONENT OF SEC PROTEIN SECRETION SYSTEM"/>
    <property type="match status" value="1"/>
</dbReference>
<dbReference type="Pfam" id="PF00635">
    <property type="entry name" value="Motile_Sperm"/>
    <property type="match status" value="1"/>
</dbReference>
<proteinExistence type="predicted"/>
<evidence type="ECO:0000256" key="1">
    <source>
        <dbReference type="ARBA" id="ARBA00022448"/>
    </source>
</evidence>
<evidence type="ECO:0000256" key="2">
    <source>
        <dbReference type="ARBA" id="ARBA00022490"/>
    </source>
</evidence>
<dbReference type="InterPro" id="IPR008962">
    <property type="entry name" value="PapD-like_sf"/>
</dbReference>
<dbReference type="PANTHER" id="PTHR30612:SF0">
    <property type="entry name" value="CHLOROPLAST PROTEIN-TRANSPORTING ATPASE"/>
    <property type="match status" value="1"/>
</dbReference>
<feature type="compositionally biased region" description="Polar residues" evidence="10">
    <location>
        <begin position="157"/>
        <end position="171"/>
    </location>
</feature>
<dbReference type="GO" id="GO:0016020">
    <property type="term" value="C:membrane"/>
    <property type="evidence" value="ECO:0007669"/>
    <property type="project" value="InterPro"/>
</dbReference>
<keyword evidence="2" id="KW-0963">Cytoplasm</keyword>
<feature type="region of interest" description="Disordered" evidence="10">
    <location>
        <begin position="523"/>
        <end position="546"/>
    </location>
</feature>
<dbReference type="InterPro" id="IPR000535">
    <property type="entry name" value="MSP_dom"/>
</dbReference>
<evidence type="ECO:0000256" key="6">
    <source>
        <dbReference type="ARBA" id="ARBA00022967"/>
    </source>
</evidence>
<dbReference type="GO" id="GO:0006605">
    <property type="term" value="P:protein targeting"/>
    <property type="evidence" value="ECO:0007669"/>
    <property type="project" value="InterPro"/>
</dbReference>
<dbReference type="PRINTS" id="PR00906">
    <property type="entry name" value="SECA"/>
</dbReference>
<name>A0A914W232_9BILA</name>
<keyword evidence="11" id="KW-1133">Transmembrane helix</keyword>